<gene>
    <name evidence="14" type="ORF">PIB30_034932</name>
</gene>
<dbReference type="SUPFAM" id="SSF52058">
    <property type="entry name" value="L domain-like"/>
    <property type="match status" value="1"/>
</dbReference>
<comment type="caution">
    <text evidence="14">The sequence shown here is derived from an EMBL/GenBank/DDBJ whole genome shotgun (WGS) entry which is preliminary data.</text>
</comment>
<evidence type="ECO:0000313" key="14">
    <source>
        <dbReference type="EMBL" id="MED6183091.1"/>
    </source>
</evidence>
<dbReference type="SMART" id="SM00369">
    <property type="entry name" value="LRR_TYP"/>
    <property type="match status" value="4"/>
</dbReference>
<sequence length="356" mass="40086">MSDVFLDSKVVSMLMNNMSGSVPRVSPNVTHLDLSYNNLYEMSSFLCQKMKEKGNLETLFMYDNALSGEIPNCWMNWRSLLQVELGYNNLIGEIPHSIGLLSRLIFLSLEENKLSGKVSLSLRNCKNLQYLSLSGNAFSGGVSSNWIGQRIKVLLLGSNQFNVYDIDLSRNNLSGTIPRELFMLTRLQSLNLSHNMLFGVIPRDVGNLTQLESLDLSSNLFSGQIPQSISGLSFLEVLNLSYNNFEGKIPSGTQLEGFTNLSYVGNPKLCGSPLAKICPQDEKPTHGEQRREEEEDDENSNSEVHSWFFMGLVIGFATSFWGVLGAIFFNTRFRDAYFRYLDEFHDIVIHKVIPIS</sequence>
<dbReference type="InterPro" id="IPR003591">
    <property type="entry name" value="Leu-rich_rpt_typical-subtyp"/>
</dbReference>
<keyword evidence="7" id="KW-0677">Repeat</keyword>
<feature type="compositionally biased region" description="Basic and acidic residues" evidence="12">
    <location>
        <begin position="279"/>
        <end position="292"/>
    </location>
</feature>
<proteinExistence type="inferred from homology"/>
<keyword evidence="11" id="KW-0325">Glycoprotein</keyword>
<evidence type="ECO:0000256" key="8">
    <source>
        <dbReference type="ARBA" id="ARBA00022989"/>
    </source>
</evidence>
<protein>
    <submittedName>
        <fullName evidence="14">Uncharacterized protein</fullName>
    </submittedName>
</protein>
<comment type="subcellular location">
    <subcellularLocation>
        <location evidence="1">Cell membrane</location>
        <topology evidence="1">Single-pass type I membrane protein</topology>
    </subcellularLocation>
</comment>
<reference evidence="14 15" key="1">
    <citation type="journal article" date="2023" name="Plants (Basel)">
        <title>Bridging the Gap: Combining Genomics and Transcriptomics Approaches to Understand Stylosanthes scabra, an Orphan Legume from the Brazilian Caatinga.</title>
        <authorList>
            <person name="Ferreira-Neto J.R.C."/>
            <person name="da Silva M.D."/>
            <person name="Binneck E."/>
            <person name="de Melo N.F."/>
            <person name="da Silva R.H."/>
            <person name="de Melo A.L.T.M."/>
            <person name="Pandolfi V."/>
            <person name="Bustamante F.O."/>
            <person name="Brasileiro-Vidal A.C."/>
            <person name="Benko-Iseppon A.M."/>
        </authorList>
    </citation>
    <scope>NUCLEOTIDE SEQUENCE [LARGE SCALE GENOMIC DNA]</scope>
    <source>
        <tissue evidence="14">Leaves</tissue>
    </source>
</reference>
<accession>A0ABU6WAZ4</accession>
<keyword evidence="4" id="KW-0433">Leucine-rich repeat</keyword>
<evidence type="ECO:0000256" key="6">
    <source>
        <dbReference type="ARBA" id="ARBA00022729"/>
    </source>
</evidence>
<evidence type="ECO:0000256" key="10">
    <source>
        <dbReference type="ARBA" id="ARBA00023170"/>
    </source>
</evidence>
<evidence type="ECO:0000256" key="1">
    <source>
        <dbReference type="ARBA" id="ARBA00004251"/>
    </source>
</evidence>
<dbReference type="PRINTS" id="PR00019">
    <property type="entry name" value="LEURICHRPT"/>
</dbReference>
<evidence type="ECO:0000256" key="9">
    <source>
        <dbReference type="ARBA" id="ARBA00023136"/>
    </source>
</evidence>
<dbReference type="Pfam" id="PF13516">
    <property type="entry name" value="LRR_6"/>
    <property type="match status" value="1"/>
</dbReference>
<dbReference type="Gene3D" id="3.80.10.10">
    <property type="entry name" value="Ribonuclease Inhibitor"/>
    <property type="match status" value="1"/>
</dbReference>
<evidence type="ECO:0000256" key="13">
    <source>
        <dbReference type="SAM" id="Phobius"/>
    </source>
</evidence>
<dbReference type="EMBL" id="JASCZI010181407">
    <property type="protein sequence ID" value="MED6183091.1"/>
    <property type="molecule type" value="Genomic_DNA"/>
</dbReference>
<evidence type="ECO:0000256" key="5">
    <source>
        <dbReference type="ARBA" id="ARBA00022692"/>
    </source>
</evidence>
<dbReference type="PANTHER" id="PTHR48063">
    <property type="entry name" value="LRR RECEPTOR-LIKE KINASE"/>
    <property type="match status" value="1"/>
</dbReference>
<keyword evidence="10" id="KW-0675">Receptor</keyword>
<keyword evidence="15" id="KW-1185">Reference proteome</keyword>
<dbReference type="Pfam" id="PF00560">
    <property type="entry name" value="LRR_1"/>
    <property type="match status" value="6"/>
</dbReference>
<comment type="similarity">
    <text evidence="2">Belongs to the RLP family.</text>
</comment>
<organism evidence="14 15">
    <name type="scientific">Stylosanthes scabra</name>
    <dbReference type="NCBI Taxonomy" id="79078"/>
    <lineage>
        <taxon>Eukaryota</taxon>
        <taxon>Viridiplantae</taxon>
        <taxon>Streptophyta</taxon>
        <taxon>Embryophyta</taxon>
        <taxon>Tracheophyta</taxon>
        <taxon>Spermatophyta</taxon>
        <taxon>Magnoliopsida</taxon>
        <taxon>eudicotyledons</taxon>
        <taxon>Gunneridae</taxon>
        <taxon>Pentapetalae</taxon>
        <taxon>rosids</taxon>
        <taxon>fabids</taxon>
        <taxon>Fabales</taxon>
        <taxon>Fabaceae</taxon>
        <taxon>Papilionoideae</taxon>
        <taxon>50 kb inversion clade</taxon>
        <taxon>dalbergioids sensu lato</taxon>
        <taxon>Dalbergieae</taxon>
        <taxon>Pterocarpus clade</taxon>
        <taxon>Stylosanthes</taxon>
    </lineage>
</organism>
<evidence type="ECO:0000256" key="12">
    <source>
        <dbReference type="SAM" id="MobiDB-lite"/>
    </source>
</evidence>
<dbReference type="PANTHER" id="PTHR48063:SF98">
    <property type="entry name" value="LRR RECEPTOR-LIKE SERINE_THREONINE-PROTEIN KINASE FLS2"/>
    <property type="match status" value="1"/>
</dbReference>
<keyword evidence="3" id="KW-1003">Cell membrane</keyword>
<keyword evidence="6" id="KW-0732">Signal</keyword>
<evidence type="ECO:0000256" key="2">
    <source>
        <dbReference type="ARBA" id="ARBA00009592"/>
    </source>
</evidence>
<feature type="transmembrane region" description="Helical" evidence="13">
    <location>
        <begin position="307"/>
        <end position="329"/>
    </location>
</feature>
<evidence type="ECO:0000256" key="11">
    <source>
        <dbReference type="ARBA" id="ARBA00023180"/>
    </source>
</evidence>
<evidence type="ECO:0000256" key="7">
    <source>
        <dbReference type="ARBA" id="ARBA00022737"/>
    </source>
</evidence>
<evidence type="ECO:0000256" key="4">
    <source>
        <dbReference type="ARBA" id="ARBA00022614"/>
    </source>
</evidence>
<dbReference type="InterPro" id="IPR001611">
    <property type="entry name" value="Leu-rich_rpt"/>
</dbReference>
<dbReference type="InterPro" id="IPR032675">
    <property type="entry name" value="LRR_dom_sf"/>
</dbReference>
<dbReference type="Proteomes" id="UP001341840">
    <property type="component" value="Unassembled WGS sequence"/>
</dbReference>
<feature type="region of interest" description="Disordered" evidence="12">
    <location>
        <begin position="277"/>
        <end position="299"/>
    </location>
</feature>
<dbReference type="InterPro" id="IPR046956">
    <property type="entry name" value="RLP23-like"/>
</dbReference>
<evidence type="ECO:0000313" key="15">
    <source>
        <dbReference type="Proteomes" id="UP001341840"/>
    </source>
</evidence>
<evidence type="ECO:0000256" key="3">
    <source>
        <dbReference type="ARBA" id="ARBA00022475"/>
    </source>
</evidence>
<name>A0ABU6WAZ4_9FABA</name>
<keyword evidence="9 13" id="KW-0472">Membrane</keyword>
<keyword evidence="8 13" id="KW-1133">Transmembrane helix</keyword>
<keyword evidence="5 13" id="KW-0812">Transmembrane</keyword>